<dbReference type="GO" id="GO:0007052">
    <property type="term" value="P:mitotic spindle organization"/>
    <property type="evidence" value="ECO:0007669"/>
    <property type="project" value="TreeGrafter"/>
</dbReference>
<evidence type="ECO:0000256" key="3">
    <source>
        <dbReference type="ARBA" id="ARBA00061615"/>
    </source>
</evidence>
<dbReference type="PANTHER" id="PTHR47969:SF9">
    <property type="entry name" value="KINESIN-LIKE PROTEIN"/>
    <property type="match status" value="1"/>
</dbReference>
<evidence type="ECO:0000256" key="1">
    <source>
        <dbReference type="ARBA" id="ARBA00022701"/>
    </source>
</evidence>
<dbReference type="GeneID" id="113725009"/>
<dbReference type="InterPro" id="IPR001752">
    <property type="entry name" value="Kinesin_motor_dom"/>
</dbReference>
<evidence type="ECO:0000256" key="2">
    <source>
        <dbReference type="ARBA" id="ARBA00023175"/>
    </source>
</evidence>
<dbReference type="Proteomes" id="UP001652660">
    <property type="component" value="Chromosome 2c"/>
</dbReference>
<protein>
    <submittedName>
        <fullName evidence="7">Kinesin-like protein KIN-10C isoform X1</fullName>
    </submittedName>
</protein>
<dbReference type="SMART" id="SM00129">
    <property type="entry name" value="KISc"/>
    <property type="match status" value="1"/>
</dbReference>
<dbReference type="Gene3D" id="1.10.150.280">
    <property type="entry name" value="AF1531-like domain"/>
    <property type="match status" value="1"/>
</dbReference>
<dbReference type="GO" id="GO:0003777">
    <property type="term" value="F:microtubule motor activity"/>
    <property type="evidence" value="ECO:0007669"/>
    <property type="project" value="InterPro"/>
</dbReference>
<evidence type="ECO:0000256" key="4">
    <source>
        <dbReference type="PROSITE-ProRule" id="PRU00283"/>
    </source>
</evidence>
<dbReference type="Pfam" id="PF00225">
    <property type="entry name" value="Kinesin"/>
    <property type="match status" value="1"/>
</dbReference>
<dbReference type="SUPFAM" id="SSF47781">
    <property type="entry name" value="RuvA domain 2-like"/>
    <property type="match status" value="1"/>
</dbReference>
<organism evidence="6 7">
    <name type="scientific">Coffea arabica</name>
    <name type="common">Arabian coffee</name>
    <dbReference type="NCBI Taxonomy" id="13443"/>
    <lineage>
        <taxon>Eukaryota</taxon>
        <taxon>Viridiplantae</taxon>
        <taxon>Streptophyta</taxon>
        <taxon>Embryophyta</taxon>
        <taxon>Tracheophyta</taxon>
        <taxon>Spermatophyta</taxon>
        <taxon>Magnoliopsida</taxon>
        <taxon>eudicotyledons</taxon>
        <taxon>Gunneridae</taxon>
        <taxon>Pentapetalae</taxon>
        <taxon>asterids</taxon>
        <taxon>lamiids</taxon>
        <taxon>Gentianales</taxon>
        <taxon>Rubiaceae</taxon>
        <taxon>Ixoroideae</taxon>
        <taxon>Gardenieae complex</taxon>
        <taxon>Bertiereae - Coffeeae clade</taxon>
        <taxon>Coffeeae</taxon>
        <taxon>Coffea</taxon>
    </lineage>
</organism>
<dbReference type="Pfam" id="PF12836">
    <property type="entry name" value="HHH_3"/>
    <property type="match status" value="1"/>
</dbReference>
<keyword evidence="4" id="KW-0547">Nucleotide-binding</keyword>
<dbReference type="PANTHER" id="PTHR47969">
    <property type="entry name" value="CHROMOSOME-ASSOCIATED KINESIN KIF4A-RELATED"/>
    <property type="match status" value="1"/>
</dbReference>
<dbReference type="InterPro" id="IPR010994">
    <property type="entry name" value="RuvA_2-like"/>
</dbReference>
<dbReference type="GO" id="GO:0051231">
    <property type="term" value="P:spindle elongation"/>
    <property type="evidence" value="ECO:0007669"/>
    <property type="project" value="TreeGrafter"/>
</dbReference>
<feature type="domain" description="Kinesin motor" evidence="5">
    <location>
        <begin position="24"/>
        <end position="352"/>
    </location>
</feature>
<dbReference type="GO" id="GO:0005875">
    <property type="term" value="C:microtubule associated complex"/>
    <property type="evidence" value="ECO:0007669"/>
    <property type="project" value="TreeGrafter"/>
</dbReference>
<reference evidence="7" key="2">
    <citation type="submission" date="2025-08" db="UniProtKB">
        <authorList>
            <consortium name="RefSeq"/>
        </authorList>
    </citation>
    <scope>IDENTIFICATION</scope>
    <source>
        <tissue evidence="7">Leaves</tissue>
    </source>
</reference>
<dbReference type="FunFam" id="1.10.150.280:FF:000003">
    <property type="entry name" value="Kinesin-like protein KIN-10C"/>
    <property type="match status" value="1"/>
</dbReference>
<dbReference type="InterPro" id="IPR036961">
    <property type="entry name" value="Kinesin_motor_dom_sf"/>
</dbReference>
<keyword evidence="6" id="KW-1185">Reference proteome</keyword>
<dbReference type="OrthoDB" id="3176171at2759"/>
<sequence length="722" mass="79962">MTSSTPGPDQNLKVKMGVNPSRRRVRVIGRIRGFTSQESESFSHDSPKPWITVSKPEHHGASSETTLTLSFLDQFNNSRKEASYKLDHCYEQDEDTGTLFAREIEPLTSDVLSGGHASIIAYGARGSGKTYTIQGAENKPGIAVMTMTELLSKAEETGKSLSISIFEVQQEHAYDLLDPKHSEVQVLEDCRGKINLKGLSKVPVKSILEFQNIYFSMSNISKSAHKIPHEHTRRSHKCLIIHVLAMNDNSTTKLAGKMNFVDLAGYEDSRRISRDGSALLDRTNKSLHTLLNVVYALNANEMHVPYRESKLTHIFKESLRGTSHVVLLTCLNPHVCQDTLRTLSLVSRSCQSTNHVLTESVNNAKSSARFKMLSLQNSMKPFCTPSARKPAVSSLHLSAKGTSCVSKGRKLFEEGKNITSNQVLIFETRLPQDDCSDKKLEFVPETAAAVSPSMLKKASQDESTLDNPLALVPEGVVSQEKSIPESVAVSPSKLKKALQVESILDNPSAFVPDGLVSQEKSNPEFSLDPELKENDISAHKRSNNLELIPAVVCEKSPPQDGSVIRKETLNEHGSPPLSERLRQLSNSLKSFCSSTPLHVKMLDNGDAQHNVIEPKTPIFEYGARVTERSEITKYSSPWEMLSKRSSGMKDSLVQEYLRFLNSASKEELKGLRGIGEKRATYILQLREESPEPFKSLDDLQDIGLSAKQVKGMVKKMAGDLFS</sequence>
<name>A0A6P6VL47_COFAR</name>
<gene>
    <name evidence="7" type="primary">LOC113725009</name>
</gene>
<dbReference type="GO" id="GO:0007018">
    <property type="term" value="P:microtubule-based movement"/>
    <property type="evidence" value="ECO:0007669"/>
    <property type="project" value="InterPro"/>
</dbReference>
<dbReference type="SUPFAM" id="SSF52540">
    <property type="entry name" value="P-loop containing nucleoside triphosphate hydrolases"/>
    <property type="match status" value="1"/>
</dbReference>
<keyword evidence="4" id="KW-0067">ATP-binding</keyword>
<keyword evidence="1" id="KW-0493">Microtubule</keyword>
<dbReference type="RefSeq" id="XP_027103759.1">
    <property type="nucleotide sequence ID" value="XM_027247958.2"/>
</dbReference>
<dbReference type="PROSITE" id="PS50067">
    <property type="entry name" value="KINESIN_MOTOR_2"/>
    <property type="match status" value="1"/>
</dbReference>
<feature type="binding site" evidence="4">
    <location>
        <begin position="123"/>
        <end position="130"/>
    </location>
    <ligand>
        <name>ATP</name>
        <dbReference type="ChEBI" id="CHEBI:30616"/>
    </ligand>
</feature>
<dbReference type="AlphaFoldDB" id="A0A6P6VL47"/>
<dbReference type="InterPro" id="IPR027417">
    <property type="entry name" value="P-loop_NTPase"/>
</dbReference>
<evidence type="ECO:0000259" key="5">
    <source>
        <dbReference type="PROSITE" id="PS50067"/>
    </source>
</evidence>
<dbReference type="GO" id="GO:0005874">
    <property type="term" value="C:microtubule"/>
    <property type="evidence" value="ECO:0007669"/>
    <property type="project" value="UniProtKB-KW"/>
</dbReference>
<accession>A0A6P6VL47</accession>
<evidence type="ECO:0000313" key="7">
    <source>
        <dbReference type="RefSeq" id="XP_027103759.1"/>
    </source>
</evidence>
<proteinExistence type="inferred from homology"/>
<dbReference type="GO" id="GO:0005524">
    <property type="term" value="F:ATP binding"/>
    <property type="evidence" value="ECO:0007669"/>
    <property type="project" value="UniProtKB-UniRule"/>
</dbReference>
<dbReference type="GO" id="GO:0008017">
    <property type="term" value="F:microtubule binding"/>
    <property type="evidence" value="ECO:0007669"/>
    <property type="project" value="InterPro"/>
</dbReference>
<reference evidence="6" key="1">
    <citation type="journal article" date="2025" name="Foods">
        <title>Unveiling the Microbial Signatures of Arabica Coffee Cherries: Insights into Ripeness Specific Diversity, Functional Traits, and Implications for Quality and Safety.</title>
        <authorList>
            <consortium name="RefSeq"/>
            <person name="Tenea G.N."/>
            <person name="Cifuentes V."/>
            <person name="Reyes P."/>
            <person name="Cevallos-Vallejos M."/>
        </authorList>
    </citation>
    <scope>NUCLEOTIDE SEQUENCE [LARGE SCALE GENOMIC DNA]</scope>
</reference>
<keyword evidence="2 4" id="KW-0505">Motor protein</keyword>
<dbReference type="InterPro" id="IPR027640">
    <property type="entry name" value="Kinesin-like_fam"/>
</dbReference>
<dbReference type="Gene3D" id="3.40.850.10">
    <property type="entry name" value="Kinesin motor domain"/>
    <property type="match status" value="1"/>
</dbReference>
<evidence type="ECO:0000313" key="6">
    <source>
        <dbReference type="Proteomes" id="UP001652660"/>
    </source>
</evidence>
<dbReference type="PRINTS" id="PR00380">
    <property type="entry name" value="KINESINHEAVY"/>
</dbReference>
<comment type="similarity">
    <text evidence="3">Belongs to the TRAFAC class myosin-kinesin ATPase superfamily. Kinesin family. KIN-10 subfamily.</text>
</comment>